<dbReference type="CDD" id="cd03057">
    <property type="entry name" value="GST_N_Beta"/>
    <property type="match status" value="1"/>
</dbReference>
<dbReference type="InterPro" id="IPR036249">
    <property type="entry name" value="Thioredoxin-like_sf"/>
</dbReference>
<evidence type="ECO:0000313" key="3">
    <source>
        <dbReference type="EMBL" id="GLQ27127.1"/>
    </source>
</evidence>
<dbReference type="PROSITE" id="PS50405">
    <property type="entry name" value="GST_CTER"/>
    <property type="match status" value="1"/>
</dbReference>
<dbReference type="InterPro" id="IPR040079">
    <property type="entry name" value="Glutathione_S-Trfase"/>
</dbReference>
<proteinExistence type="predicted"/>
<dbReference type="SUPFAM" id="SSF52833">
    <property type="entry name" value="Thioredoxin-like"/>
    <property type="match status" value="1"/>
</dbReference>
<keyword evidence="4" id="KW-1185">Reference proteome</keyword>
<dbReference type="Pfam" id="PF13409">
    <property type="entry name" value="GST_N_2"/>
    <property type="match status" value="1"/>
</dbReference>
<feature type="domain" description="GST C-terminal" evidence="2">
    <location>
        <begin position="85"/>
        <end position="226"/>
    </location>
</feature>
<reference evidence="3" key="1">
    <citation type="journal article" date="2014" name="Int. J. Syst. Evol. Microbiol.">
        <title>Complete genome of a new Firmicutes species belonging to the dominant human colonic microbiota ('Ruminococcus bicirculans') reveals two chromosomes and a selective capacity to utilize plant glucans.</title>
        <authorList>
            <consortium name="NISC Comparative Sequencing Program"/>
            <person name="Wegmann U."/>
            <person name="Louis P."/>
            <person name="Goesmann A."/>
            <person name="Henrissat B."/>
            <person name="Duncan S.H."/>
            <person name="Flint H.J."/>
        </authorList>
    </citation>
    <scope>NUCLEOTIDE SEQUENCE</scope>
    <source>
        <strain evidence="3">NBRC 109915</strain>
    </source>
</reference>
<evidence type="ECO:0000259" key="2">
    <source>
        <dbReference type="PROSITE" id="PS50405"/>
    </source>
</evidence>
<dbReference type="Gene3D" id="1.20.1050.10">
    <property type="match status" value="1"/>
</dbReference>
<dbReference type="SFLD" id="SFLDG00358">
    <property type="entry name" value="Main_(cytGST)"/>
    <property type="match status" value="1"/>
</dbReference>
<dbReference type="Gene3D" id="3.40.30.10">
    <property type="entry name" value="Glutaredoxin"/>
    <property type="match status" value="1"/>
</dbReference>
<dbReference type="SFLD" id="SFLDS00019">
    <property type="entry name" value="Glutathione_Transferase_(cytos"/>
    <property type="match status" value="1"/>
</dbReference>
<dbReference type="RefSeq" id="WP_284372901.1">
    <property type="nucleotide sequence ID" value="NZ_BSNL01000001.1"/>
</dbReference>
<feature type="domain" description="GST N-terminal" evidence="1">
    <location>
        <begin position="1"/>
        <end position="81"/>
    </location>
</feature>
<dbReference type="SUPFAM" id="SSF47616">
    <property type="entry name" value="GST C-terminal domain-like"/>
    <property type="match status" value="1"/>
</dbReference>
<evidence type="ECO:0000313" key="4">
    <source>
        <dbReference type="Proteomes" id="UP001161388"/>
    </source>
</evidence>
<dbReference type="InterPro" id="IPR010987">
    <property type="entry name" value="Glutathione-S-Trfase_C-like"/>
</dbReference>
<dbReference type="Proteomes" id="UP001161388">
    <property type="component" value="Unassembled WGS sequence"/>
</dbReference>
<dbReference type="InterPro" id="IPR036282">
    <property type="entry name" value="Glutathione-S-Trfase_C_sf"/>
</dbReference>
<dbReference type="PROSITE" id="PS50404">
    <property type="entry name" value="GST_NTER"/>
    <property type="match status" value="1"/>
</dbReference>
<sequence length="231" mass="25384">MTYILHYAPDNASLIIRAALELRGLPYRTQLVDRRSKEQMSPAYRALNPNGLIPVLETPQGPMFETGAILLWLADTHGGLGPAPESSARADFLKWLFFISNTIHPALRMMFYPAKYIADDHIAALRAGLADTLHQSFTTLDQAAAGNPALFAGASPTVLELYAAALLRWSAIYPAEHDKTWFSLANYPALQRICLRLETLPVIECLQITEGLGTHPFSDPQFPTPPIGSAT</sequence>
<dbReference type="PANTHER" id="PTHR44051:SF8">
    <property type="entry name" value="GLUTATHIONE S-TRANSFERASE GSTA"/>
    <property type="match status" value="1"/>
</dbReference>
<dbReference type="PANTHER" id="PTHR44051">
    <property type="entry name" value="GLUTATHIONE S-TRANSFERASE-RELATED"/>
    <property type="match status" value="1"/>
</dbReference>
<accession>A0ABQ5VJ51</accession>
<reference evidence="3" key="2">
    <citation type="submission" date="2023-01" db="EMBL/GenBank/DDBJ databases">
        <title>Draft genome sequence of Sulfitobacter pacificus strain NBRC 109915.</title>
        <authorList>
            <person name="Sun Q."/>
            <person name="Mori K."/>
        </authorList>
    </citation>
    <scope>NUCLEOTIDE SEQUENCE</scope>
    <source>
        <strain evidence="3">NBRC 109915</strain>
    </source>
</reference>
<name>A0ABQ5VJ51_9RHOB</name>
<dbReference type="EMBL" id="BSNL01000001">
    <property type="protein sequence ID" value="GLQ27127.1"/>
    <property type="molecule type" value="Genomic_DNA"/>
</dbReference>
<dbReference type="InterPro" id="IPR004045">
    <property type="entry name" value="Glutathione_S-Trfase_N"/>
</dbReference>
<gene>
    <name evidence="3" type="ORF">GCM10007927_19300</name>
</gene>
<dbReference type="CDD" id="cd03188">
    <property type="entry name" value="GST_C_Beta"/>
    <property type="match status" value="1"/>
</dbReference>
<evidence type="ECO:0000259" key="1">
    <source>
        <dbReference type="PROSITE" id="PS50404"/>
    </source>
</evidence>
<comment type="caution">
    <text evidence="3">The sequence shown here is derived from an EMBL/GenBank/DDBJ whole genome shotgun (WGS) entry which is preliminary data.</text>
</comment>
<protein>
    <submittedName>
        <fullName evidence="3">Glutathione S-transferase</fullName>
    </submittedName>
</protein>
<organism evidence="3 4">
    <name type="scientific">Sulfitobacter pacificus</name>
    <dbReference type="NCBI Taxonomy" id="1499314"/>
    <lineage>
        <taxon>Bacteria</taxon>
        <taxon>Pseudomonadati</taxon>
        <taxon>Pseudomonadota</taxon>
        <taxon>Alphaproteobacteria</taxon>
        <taxon>Rhodobacterales</taxon>
        <taxon>Roseobacteraceae</taxon>
        <taxon>Sulfitobacter</taxon>
    </lineage>
</organism>